<dbReference type="InterPro" id="IPR007487">
    <property type="entry name" value="ABC_transpt-TYRBP-like"/>
</dbReference>
<protein>
    <recommendedName>
        <fullName evidence="4">ABC transporter substrate-binding protein</fullName>
    </recommendedName>
</protein>
<dbReference type="Gene3D" id="3.40.50.2300">
    <property type="match status" value="2"/>
</dbReference>
<accession>A0A0R3MGZ4</accession>
<organism evidence="2 3">
    <name type="scientific">Bradyrhizobium retamae</name>
    <dbReference type="NCBI Taxonomy" id="1300035"/>
    <lineage>
        <taxon>Bacteria</taxon>
        <taxon>Pseudomonadati</taxon>
        <taxon>Pseudomonadota</taxon>
        <taxon>Alphaproteobacteria</taxon>
        <taxon>Hyphomicrobiales</taxon>
        <taxon>Nitrobacteraceae</taxon>
        <taxon>Bradyrhizobium</taxon>
    </lineage>
</organism>
<sequence>MRRRQFIQLVGVSSAWPLIAHAQQIAANRGNAKIGVLWHAGNADEEKVYLDVLTKAFSDLGYLEGKNVMFLHRFPAEQPDRFRQFAEDLVDQRADVIVAVTQRGAMELKRATGAIPVVFVIGVNPVGSGLIESLARPGGNLTGLSVMTLDTSGKRIGLLKEAVPTLKRLALLIDTNDPIAANPSPYVSAAKALGLEAGPVEVPTPDAIETAFSSASEDRYDAAIVIGSMLFNERERVGRAALAHRMPTGSVIAEMVPHGLLMSYGQDFPDFFRKAAGYVDKILKGAKPADLPVEQPTRFKLVINLQAAKALGLAIPATLLMSADEVIE</sequence>
<evidence type="ECO:0000256" key="1">
    <source>
        <dbReference type="SAM" id="SignalP"/>
    </source>
</evidence>
<dbReference type="Proteomes" id="UP000052023">
    <property type="component" value="Unassembled WGS sequence"/>
</dbReference>
<feature type="signal peptide" evidence="1">
    <location>
        <begin position="1"/>
        <end position="22"/>
    </location>
</feature>
<dbReference type="AlphaFoldDB" id="A0A0R3MGZ4"/>
<dbReference type="OrthoDB" id="8441748at2"/>
<dbReference type="Pfam" id="PF04392">
    <property type="entry name" value="ABC_sub_bind"/>
    <property type="match status" value="1"/>
</dbReference>
<evidence type="ECO:0008006" key="4">
    <source>
        <dbReference type="Google" id="ProtNLM"/>
    </source>
</evidence>
<comment type="caution">
    <text evidence="2">The sequence shown here is derived from an EMBL/GenBank/DDBJ whole genome shotgun (WGS) entry which is preliminary data.</text>
</comment>
<feature type="chain" id="PRO_5006444083" description="ABC transporter substrate-binding protein" evidence="1">
    <location>
        <begin position="23"/>
        <end position="328"/>
    </location>
</feature>
<dbReference type="EMBL" id="LLYA01000185">
    <property type="protein sequence ID" value="KRR19435.1"/>
    <property type="molecule type" value="Genomic_DNA"/>
</dbReference>
<dbReference type="CDD" id="cd06325">
    <property type="entry name" value="PBP1_ABC_unchar_transporter"/>
    <property type="match status" value="1"/>
</dbReference>
<keyword evidence="3" id="KW-1185">Reference proteome</keyword>
<reference evidence="2 3" key="1">
    <citation type="submission" date="2014-03" db="EMBL/GenBank/DDBJ databases">
        <title>Bradyrhizobium valentinum sp. nov., isolated from effective nodules of Lupinus mariae-josephae, a lupine endemic of basic-lime soils in Eastern Spain.</title>
        <authorList>
            <person name="Duran D."/>
            <person name="Rey L."/>
            <person name="Navarro A."/>
            <person name="Busquets A."/>
            <person name="Imperial J."/>
            <person name="Ruiz-Argueso T."/>
        </authorList>
    </citation>
    <scope>NUCLEOTIDE SEQUENCE [LARGE SCALE GENOMIC DNA]</scope>
    <source>
        <strain evidence="2 3">Ro19</strain>
    </source>
</reference>
<gene>
    <name evidence="2" type="ORF">CQ13_33540</name>
</gene>
<proteinExistence type="predicted"/>
<evidence type="ECO:0000313" key="3">
    <source>
        <dbReference type="Proteomes" id="UP000052023"/>
    </source>
</evidence>
<dbReference type="PANTHER" id="PTHR35271:SF1">
    <property type="entry name" value="ABC TRANSPORTER, SUBSTRATE-BINDING LIPOPROTEIN"/>
    <property type="match status" value="1"/>
</dbReference>
<keyword evidence="1" id="KW-0732">Signal</keyword>
<evidence type="ECO:0000313" key="2">
    <source>
        <dbReference type="EMBL" id="KRR19435.1"/>
    </source>
</evidence>
<dbReference type="PANTHER" id="PTHR35271">
    <property type="entry name" value="ABC TRANSPORTER, SUBSTRATE-BINDING LIPOPROTEIN-RELATED"/>
    <property type="match status" value="1"/>
</dbReference>
<name>A0A0R3MGZ4_9BRAD</name>